<dbReference type="EMBL" id="AMYB01000003">
    <property type="protein sequence ID" value="OAD04764.1"/>
    <property type="molecule type" value="Genomic_DNA"/>
</dbReference>
<dbReference type="InterPro" id="IPR033121">
    <property type="entry name" value="PEPTIDASE_A1"/>
</dbReference>
<comment type="similarity">
    <text evidence="2">Belongs to the peptidase A1 family.</text>
</comment>
<dbReference type="Gene3D" id="2.40.70.10">
    <property type="entry name" value="Acid Proteases"/>
    <property type="match status" value="2"/>
</dbReference>
<feature type="disulfide bond" evidence="9">
    <location>
        <begin position="39"/>
        <end position="45"/>
    </location>
</feature>
<dbReference type="InterPro" id="IPR021109">
    <property type="entry name" value="Peptidase_aspartic_dom_sf"/>
</dbReference>
<keyword evidence="9" id="KW-1015">Disulfide bond</keyword>
<sequence length="338" mass="37314">MYMIGYTGSIGIGEHSLNKYNIVFDTGSSDFWVLSNEACISKQYCQTHNEYQAKKSISYTPYDAKRSLAIRYGTGSIDAHIGRDTIQLGPASIYNQFVAGAYKITNEFKDLPIDGIMGLGLPNLSKTIPNKPTLVENMVEQGVIDRAMFSVYLQAAGGEIDFGGTDPYNYQGLITYTPVVGDLYWQVEMTGASFGSYSLASRYMIMDTGTTLLLVSPKEAEMMHAQIQGARYNNDGTYSIPCHLKGALPELVINIEGRKLAVSSNDYVLVPSDGDASMCLSGISGQNTNKPKHWIMGDVFFKAYYTVFDQEKMRIGFAKARIDPTLTIEAYDDANFTN</sequence>
<organism evidence="11 12">
    <name type="scientific">Mucor lusitanicus CBS 277.49</name>
    <dbReference type="NCBI Taxonomy" id="747725"/>
    <lineage>
        <taxon>Eukaryota</taxon>
        <taxon>Fungi</taxon>
        <taxon>Fungi incertae sedis</taxon>
        <taxon>Mucoromycota</taxon>
        <taxon>Mucoromycotina</taxon>
        <taxon>Mucoromycetes</taxon>
        <taxon>Mucorales</taxon>
        <taxon>Mucorineae</taxon>
        <taxon>Mucoraceae</taxon>
        <taxon>Mucor</taxon>
    </lineage>
</organism>
<dbReference type="InterPro" id="IPR001461">
    <property type="entry name" value="Aspartic_peptidase_A1"/>
</dbReference>
<dbReference type="CDD" id="cd05471">
    <property type="entry name" value="pepsin_like"/>
    <property type="match status" value="1"/>
</dbReference>
<accession>A0A168MDK0</accession>
<dbReference type="PANTHER" id="PTHR47966:SF51">
    <property type="entry name" value="BETA-SITE APP-CLEAVING ENZYME, ISOFORM A-RELATED"/>
    <property type="match status" value="1"/>
</dbReference>
<dbReference type="AlphaFoldDB" id="A0A168MDK0"/>
<dbReference type="InterPro" id="IPR034164">
    <property type="entry name" value="Pepsin-like_dom"/>
</dbReference>
<evidence type="ECO:0000256" key="7">
    <source>
        <dbReference type="ARBA" id="ARBA00022801"/>
    </source>
</evidence>
<evidence type="ECO:0000256" key="1">
    <source>
        <dbReference type="ARBA" id="ARBA00001130"/>
    </source>
</evidence>
<name>A0A168MDK0_MUCCL</name>
<proteinExistence type="inferred from homology"/>
<keyword evidence="6" id="KW-0064">Aspartyl protease</keyword>
<evidence type="ECO:0000256" key="5">
    <source>
        <dbReference type="ARBA" id="ARBA00022729"/>
    </source>
</evidence>
<dbReference type="PRINTS" id="PR00792">
    <property type="entry name" value="PEPSIN"/>
</dbReference>
<evidence type="ECO:0000256" key="2">
    <source>
        <dbReference type="ARBA" id="ARBA00007447"/>
    </source>
</evidence>
<evidence type="ECO:0000256" key="6">
    <source>
        <dbReference type="ARBA" id="ARBA00022750"/>
    </source>
</evidence>
<evidence type="ECO:0000256" key="9">
    <source>
        <dbReference type="PIRSR" id="PIRSR601461-2"/>
    </source>
</evidence>
<feature type="active site" evidence="8">
    <location>
        <position position="207"/>
    </location>
</feature>
<keyword evidence="7" id="KW-0378">Hydrolase</keyword>
<evidence type="ECO:0000313" key="12">
    <source>
        <dbReference type="Proteomes" id="UP000077051"/>
    </source>
</evidence>
<reference evidence="11 12" key="1">
    <citation type="submission" date="2015-06" db="EMBL/GenBank/DDBJ databases">
        <title>Expansion of signal transduction pathways in fungi by whole-genome duplication.</title>
        <authorList>
            <consortium name="DOE Joint Genome Institute"/>
            <person name="Corrochano L.M."/>
            <person name="Kuo A."/>
            <person name="Marcet-Houben M."/>
            <person name="Polaino S."/>
            <person name="Salamov A."/>
            <person name="Villalobos J.M."/>
            <person name="Alvarez M.I."/>
            <person name="Avalos J."/>
            <person name="Benito E.P."/>
            <person name="Benoit I."/>
            <person name="Burger G."/>
            <person name="Camino L.P."/>
            <person name="Canovas D."/>
            <person name="Cerda-Olmedo E."/>
            <person name="Cheng J.-F."/>
            <person name="Dominguez A."/>
            <person name="Elias M."/>
            <person name="Eslava A.P."/>
            <person name="Glaser F."/>
            <person name="Grimwood J."/>
            <person name="Gutierrez G."/>
            <person name="Heitman J."/>
            <person name="Henrissat B."/>
            <person name="Iturriaga E.A."/>
            <person name="Lang B.F."/>
            <person name="Lavin J.L."/>
            <person name="Lee S."/>
            <person name="Li W."/>
            <person name="Lindquist E."/>
            <person name="Lopez-Garcia S."/>
            <person name="Luque E.M."/>
            <person name="Marcos A.T."/>
            <person name="Martin J."/>
            <person name="Mccluskey K."/>
            <person name="Medina H.R."/>
            <person name="Miralles-Duran A."/>
            <person name="Miyazaki A."/>
            <person name="Munoz-Torres E."/>
            <person name="Oguiza J.A."/>
            <person name="Ohm R."/>
            <person name="Olmedo M."/>
            <person name="Orejas M."/>
            <person name="Ortiz-Castellanos L."/>
            <person name="Pisabarro A.G."/>
            <person name="Rodriguez-Romero J."/>
            <person name="Ruiz-Herrera J."/>
            <person name="Ruiz-Vazquez R."/>
            <person name="Sanz C."/>
            <person name="Schackwitz W."/>
            <person name="Schmutz J."/>
            <person name="Shahriari M."/>
            <person name="Shelest E."/>
            <person name="Silva-Franco F."/>
            <person name="Soanes D."/>
            <person name="Syed K."/>
            <person name="Tagua V.G."/>
            <person name="Talbot N.J."/>
            <person name="Thon M."/>
            <person name="De Vries R.P."/>
            <person name="Wiebenga A."/>
            <person name="Yadav J.S."/>
            <person name="Braun E.L."/>
            <person name="Baker S."/>
            <person name="Garre V."/>
            <person name="Horwitz B."/>
            <person name="Torres-Martinez S."/>
            <person name="Idnurm A."/>
            <person name="Herrera-Estrella A."/>
            <person name="Gabaldon T."/>
            <person name="Grigoriev I.V."/>
        </authorList>
    </citation>
    <scope>NUCLEOTIDE SEQUENCE [LARGE SCALE GENOMIC DNA]</scope>
    <source>
        <strain evidence="11 12">CBS 277.49</strain>
    </source>
</reference>
<evidence type="ECO:0000256" key="4">
    <source>
        <dbReference type="ARBA" id="ARBA00022670"/>
    </source>
</evidence>
<dbReference type="GO" id="GO:0004190">
    <property type="term" value="F:aspartic-type endopeptidase activity"/>
    <property type="evidence" value="ECO:0007669"/>
    <property type="project" value="UniProtKB-KW"/>
</dbReference>
<comment type="caution">
    <text evidence="11">The sequence shown here is derived from an EMBL/GenBank/DDBJ whole genome shotgun (WGS) entry which is preliminary data.</text>
</comment>
<keyword evidence="5" id="KW-0732">Signal</keyword>
<dbReference type="STRING" id="747725.A0A168MDK0"/>
<dbReference type="SUPFAM" id="SSF50630">
    <property type="entry name" value="Acid proteases"/>
    <property type="match status" value="1"/>
</dbReference>
<evidence type="ECO:0000259" key="10">
    <source>
        <dbReference type="PROSITE" id="PS51767"/>
    </source>
</evidence>
<feature type="domain" description="Peptidase A1" evidence="10">
    <location>
        <begin position="6"/>
        <end position="318"/>
    </location>
</feature>
<keyword evidence="4" id="KW-0645">Protease</keyword>
<dbReference type="OrthoDB" id="15189at2759"/>
<evidence type="ECO:0000256" key="3">
    <source>
        <dbReference type="ARBA" id="ARBA00013205"/>
    </source>
</evidence>
<dbReference type="GO" id="GO:0006508">
    <property type="term" value="P:proteolysis"/>
    <property type="evidence" value="ECO:0007669"/>
    <property type="project" value="UniProtKB-KW"/>
</dbReference>
<evidence type="ECO:0000256" key="8">
    <source>
        <dbReference type="PIRSR" id="PIRSR601461-1"/>
    </source>
</evidence>
<dbReference type="VEuPathDB" id="FungiDB:MUCCIDRAFT_161478"/>
<comment type="catalytic activity">
    <reaction evidence="1">
        <text>Hydrolysis of proteins with broad specificity similar to that of pepsin A, preferring hydrophobic residues at P1 and P1'. Clots milk and activates trypsinogen. Does not cleave 4-Gln-|-His-5, but does cleave 10-His-|-Leu-11 and 12-Val-|-Glu-13 in B chain of insulin.</text>
        <dbReference type="EC" id="3.4.23.21"/>
    </reaction>
</comment>
<evidence type="ECO:0000313" key="11">
    <source>
        <dbReference type="EMBL" id="OAD04764.1"/>
    </source>
</evidence>
<feature type="active site" evidence="8">
    <location>
        <position position="25"/>
    </location>
</feature>
<gene>
    <name evidence="11" type="ORF">MUCCIDRAFT_161478</name>
</gene>
<dbReference type="Proteomes" id="UP000077051">
    <property type="component" value="Unassembled WGS sequence"/>
</dbReference>
<keyword evidence="12" id="KW-1185">Reference proteome</keyword>
<dbReference type="EC" id="3.4.23.21" evidence="3"/>
<protein>
    <recommendedName>
        <fullName evidence="3">rhizopuspepsin</fullName>
        <ecNumber evidence="3">3.4.23.21</ecNumber>
    </recommendedName>
</protein>
<dbReference type="FunFam" id="2.40.70.10:FF:000115">
    <property type="entry name" value="Lysosomal aspartic protease"/>
    <property type="match status" value="1"/>
</dbReference>
<dbReference type="Pfam" id="PF00026">
    <property type="entry name" value="Asp"/>
    <property type="match status" value="1"/>
</dbReference>
<dbReference type="PANTHER" id="PTHR47966">
    <property type="entry name" value="BETA-SITE APP-CLEAVING ENZYME, ISOFORM A-RELATED"/>
    <property type="match status" value="1"/>
</dbReference>
<feature type="disulfide bond" evidence="9">
    <location>
        <begin position="242"/>
        <end position="279"/>
    </location>
</feature>
<dbReference type="PROSITE" id="PS51767">
    <property type="entry name" value="PEPTIDASE_A1"/>
    <property type="match status" value="1"/>
</dbReference>